<evidence type="ECO:0000313" key="12">
    <source>
        <dbReference type="EMBL" id="OMP81871.1"/>
    </source>
</evidence>
<dbReference type="GO" id="GO:0004340">
    <property type="term" value="F:glucokinase activity"/>
    <property type="evidence" value="ECO:0007669"/>
    <property type="project" value="TreeGrafter"/>
</dbReference>
<dbReference type="GeneID" id="92005269"/>
<comment type="similarity">
    <text evidence="1 6">Belongs to the hexokinase family.</text>
</comment>
<feature type="chain" id="PRO_5010419441" description="Phosphotransferase" evidence="7">
    <location>
        <begin position="25"/>
        <end position="518"/>
    </location>
</feature>
<accession>A0A0G2EG01</accession>
<dbReference type="AlphaFoldDB" id="A0A0G2EG01"/>
<dbReference type="GO" id="GO:0001678">
    <property type="term" value="P:intracellular glucose homeostasis"/>
    <property type="evidence" value="ECO:0007669"/>
    <property type="project" value="InterPro"/>
</dbReference>
<evidence type="ECO:0000259" key="9">
    <source>
        <dbReference type="Pfam" id="PF03727"/>
    </source>
</evidence>
<proteinExistence type="inferred from homology"/>
<dbReference type="EMBL" id="MSZU01000114">
    <property type="protein sequence ID" value="OMP81871.1"/>
    <property type="molecule type" value="Genomic_DNA"/>
</dbReference>
<dbReference type="Gene3D" id="3.40.367.20">
    <property type="match status" value="1"/>
</dbReference>
<dbReference type="Proteomes" id="UP000190776">
    <property type="component" value="Unassembled WGS sequence"/>
</dbReference>
<keyword evidence="6" id="KW-0324">Glycolysis</keyword>
<dbReference type="EMBL" id="JAJVCZ030000001">
    <property type="protein sequence ID" value="KAL0265219.1"/>
    <property type="molecule type" value="Genomic_DNA"/>
</dbReference>
<protein>
    <recommendedName>
        <fullName evidence="6">Phosphotransferase</fullName>
        <ecNumber evidence="6">2.7.1.-</ecNumber>
    </recommendedName>
</protein>
<evidence type="ECO:0000256" key="2">
    <source>
        <dbReference type="ARBA" id="ARBA00022679"/>
    </source>
</evidence>
<sequence length="518" mass="57196">MFAAWTALLAALDRLVMLPSLVHTVCSPPQLPPSKHGLHNVIRACDLTMDDFLRDVQRQFEAPLHPDRLLAMSARLQTEFQKKLQHSDMCMLPSYNHTLPTGLERGTYLALDVGGSTFRAALVELSGKEEGANSMNIAKMRCFPINDAVRALEGSAFFDWMAERIAETLAEPQVRAKLGQDTLPMGLSWSFPVEQTSIRSGVLLDMGKGFRATNGVHRRDLGDLIMQACQRRGLNVRMDAIVNDSSATLLSRAYQDDTTRLALILGTGFNASVHLPVTALSRQKFGARPQEWHDQAERVLVNTELSMFGKNILPTTRWDDSLNKSHDRPDFQPFEHLISGRYLGEIVRLVLLEAVQTAGLFGGEVPERFMERYSFDTGIMAVIEADDTPTLSKACTVLQAKHPLTAPPTYTDLYYVRQICQLVSRRAAAYLATGIHALWALRNNSEGLSAAEAGHVTISCNGSVIEKYPSFRTVSQQFVDELTSLSGASARAVDLEMAIESSIFGAAVAVCCLEDRHS</sequence>
<evidence type="ECO:0000313" key="11">
    <source>
        <dbReference type="EMBL" id="KKY21191.1"/>
    </source>
</evidence>
<organism evidence="11 13">
    <name type="scientific">Diplodia seriata</name>
    <dbReference type="NCBI Taxonomy" id="420778"/>
    <lineage>
        <taxon>Eukaryota</taxon>
        <taxon>Fungi</taxon>
        <taxon>Dikarya</taxon>
        <taxon>Ascomycota</taxon>
        <taxon>Pezizomycotina</taxon>
        <taxon>Dothideomycetes</taxon>
        <taxon>Dothideomycetes incertae sedis</taxon>
        <taxon>Botryosphaeriales</taxon>
        <taxon>Botryosphaeriaceae</taxon>
        <taxon>Diplodia</taxon>
    </lineage>
</organism>
<feature type="signal peptide" evidence="7">
    <location>
        <begin position="1"/>
        <end position="24"/>
    </location>
</feature>
<keyword evidence="15" id="KW-1185">Reference proteome</keyword>
<name>A0A0G2EG01_9PEZI</name>
<dbReference type="RefSeq" id="XP_066637959.1">
    <property type="nucleotide sequence ID" value="XM_066772680.1"/>
</dbReference>
<dbReference type="GO" id="GO:0005829">
    <property type="term" value="C:cytosol"/>
    <property type="evidence" value="ECO:0007669"/>
    <property type="project" value="TreeGrafter"/>
</dbReference>
<dbReference type="InterPro" id="IPR001312">
    <property type="entry name" value="Hexokinase"/>
</dbReference>
<dbReference type="Pfam" id="PF03727">
    <property type="entry name" value="Hexokinase_2"/>
    <property type="match status" value="1"/>
</dbReference>
<dbReference type="PRINTS" id="PR00475">
    <property type="entry name" value="HEXOKINASE"/>
</dbReference>
<dbReference type="UniPathway" id="UPA00109">
    <property type="reaction ID" value="UER00180"/>
</dbReference>
<dbReference type="GO" id="GO:0005536">
    <property type="term" value="F:D-glucose binding"/>
    <property type="evidence" value="ECO:0007669"/>
    <property type="project" value="InterPro"/>
</dbReference>
<evidence type="ECO:0000313" key="15">
    <source>
        <dbReference type="Proteomes" id="UP001430584"/>
    </source>
</evidence>
<evidence type="ECO:0000313" key="10">
    <source>
        <dbReference type="EMBL" id="KAL0265219.1"/>
    </source>
</evidence>
<evidence type="ECO:0000259" key="8">
    <source>
        <dbReference type="Pfam" id="PF00349"/>
    </source>
</evidence>
<evidence type="ECO:0000256" key="6">
    <source>
        <dbReference type="RuleBase" id="RU362007"/>
    </source>
</evidence>
<dbReference type="GO" id="GO:0019158">
    <property type="term" value="F:mannokinase activity"/>
    <property type="evidence" value="ECO:0007669"/>
    <property type="project" value="TreeGrafter"/>
</dbReference>
<dbReference type="InterPro" id="IPR022672">
    <property type="entry name" value="Hexokinase_N"/>
</dbReference>
<keyword evidence="2 6" id="KW-0808">Transferase</keyword>
<reference evidence="11 13" key="1">
    <citation type="submission" date="2015-03" db="EMBL/GenBank/DDBJ databases">
        <authorList>
            <person name="Morales-Cruz A."/>
            <person name="Amrine K.C."/>
            <person name="Cantu D."/>
        </authorList>
    </citation>
    <scope>NUCLEOTIDE SEQUENCE [LARGE SCALE GENOMIC DNA]</scope>
    <source>
        <strain evidence="11">DS831</strain>
    </source>
</reference>
<keyword evidence="5 6" id="KW-0067">ATP-binding</keyword>
<dbReference type="InterPro" id="IPR022673">
    <property type="entry name" value="Hexokinase_C"/>
</dbReference>
<evidence type="ECO:0000313" key="14">
    <source>
        <dbReference type="Proteomes" id="UP000190776"/>
    </source>
</evidence>
<dbReference type="PANTHER" id="PTHR19443:SF24">
    <property type="entry name" value="PHOSPHOTRANSFERASE"/>
    <property type="match status" value="1"/>
</dbReference>
<dbReference type="FunFam" id="3.40.367.20:FF:000011">
    <property type="entry name" value="Phosphotransferase"/>
    <property type="match status" value="1"/>
</dbReference>
<dbReference type="EC" id="2.7.1.-" evidence="6"/>
<dbReference type="Gene3D" id="3.30.420.40">
    <property type="match status" value="1"/>
</dbReference>
<dbReference type="EMBL" id="LAQI01000086">
    <property type="protein sequence ID" value="KKY21191.1"/>
    <property type="molecule type" value="Genomic_DNA"/>
</dbReference>
<dbReference type="OrthoDB" id="419537at2759"/>
<feature type="domain" description="Hexokinase N-terminal" evidence="8">
    <location>
        <begin position="64"/>
        <end position="254"/>
    </location>
</feature>
<evidence type="ECO:0000256" key="1">
    <source>
        <dbReference type="ARBA" id="ARBA00009225"/>
    </source>
</evidence>
<keyword evidence="4 6" id="KW-0418">Kinase</keyword>
<evidence type="ECO:0000256" key="3">
    <source>
        <dbReference type="ARBA" id="ARBA00022741"/>
    </source>
</evidence>
<dbReference type="GO" id="GO:0006006">
    <property type="term" value="P:glucose metabolic process"/>
    <property type="evidence" value="ECO:0007669"/>
    <property type="project" value="TreeGrafter"/>
</dbReference>
<gene>
    <name evidence="10" type="primary">NAG5</name>
    <name evidence="12" type="ORF">BK809_0006180</name>
    <name evidence="10" type="ORF">SLS55_001184</name>
    <name evidence="11" type="ORF">UCDDS831_g04259</name>
</gene>
<dbReference type="PROSITE" id="PS51748">
    <property type="entry name" value="HEXOKINASE_2"/>
    <property type="match status" value="1"/>
</dbReference>
<dbReference type="GO" id="GO:0006013">
    <property type="term" value="P:mannose metabolic process"/>
    <property type="evidence" value="ECO:0007669"/>
    <property type="project" value="TreeGrafter"/>
</dbReference>
<reference evidence="10 15" key="4">
    <citation type="submission" date="2024-02" db="EMBL/GenBank/DDBJ databases">
        <title>De novo assembly and annotation of 12 fungi associated with fruit tree decline syndrome in Ontario, Canada.</title>
        <authorList>
            <person name="Sulman M."/>
            <person name="Ellouze W."/>
            <person name="Ilyukhin E."/>
        </authorList>
    </citation>
    <scope>NUCLEOTIDE SEQUENCE [LARGE SCALE GENOMIC DNA]</scope>
    <source>
        <strain evidence="10 15">FDS-637</strain>
    </source>
</reference>
<reference evidence="11 13" key="2">
    <citation type="submission" date="2015-05" db="EMBL/GenBank/DDBJ databases">
        <title>Distinctive expansion of gene families associated with plant cell wall degradation and secondary metabolism in the genomes of grapevine trunk pathogens.</title>
        <authorList>
            <person name="Lawrence D.P."/>
            <person name="Travadon R."/>
            <person name="Rolshausen P.E."/>
            <person name="Baumgartner K."/>
        </authorList>
    </citation>
    <scope>NUCLEOTIDE SEQUENCE [LARGE SCALE GENOMIC DNA]</scope>
    <source>
        <strain evidence="11">DS831</strain>
    </source>
</reference>
<dbReference type="GO" id="GO:0006096">
    <property type="term" value="P:glycolytic process"/>
    <property type="evidence" value="ECO:0007669"/>
    <property type="project" value="UniProtKB-UniPathway"/>
</dbReference>
<dbReference type="Pfam" id="PF00349">
    <property type="entry name" value="Hexokinase_1"/>
    <property type="match status" value="1"/>
</dbReference>
<evidence type="ECO:0000256" key="5">
    <source>
        <dbReference type="ARBA" id="ARBA00022840"/>
    </source>
</evidence>
<dbReference type="STRING" id="420778.A0A0G2EG01"/>
<keyword evidence="3 6" id="KW-0547">Nucleotide-binding</keyword>
<comment type="caution">
    <text evidence="11">The sequence shown here is derived from an EMBL/GenBank/DDBJ whole genome shotgun (WGS) entry which is preliminary data.</text>
</comment>
<evidence type="ECO:0000313" key="13">
    <source>
        <dbReference type="Proteomes" id="UP000034182"/>
    </source>
</evidence>
<dbReference type="GO" id="GO:0005739">
    <property type="term" value="C:mitochondrion"/>
    <property type="evidence" value="ECO:0007669"/>
    <property type="project" value="TreeGrafter"/>
</dbReference>
<dbReference type="Proteomes" id="UP001430584">
    <property type="component" value="Unassembled WGS sequence"/>
</dbReference>
<evidence type="ECO:0000256" key="4">
    <source>
        <dbReference type="ARBA" id="ARBA00022777"/>
    </source>
</evidence>
<dbReference type="SUPFAM" id="SSF53067">
    <property type="entry name" value="Actin-like ATPase domain"/>
    <property type="match status" value="2"/>
</dbReference>
<reference evidence="12 14" key="3">
    <citation type="submission" date="2017-01" db="EMBL/GenBank/DDBJ databases">
        <title>Draft genome sequence of Diplodia seriata F98.1, a fungal species involved in grapevine trunk diseases.</title>
        <authorList>
            <person name="Robert-Siegwald G."/>
            <person name="Vallet J."/>
            <person name="Abou-Mansour E."/>
            <person name="Xu J."/>
            <person name="Rey P."/>
            <person name="Bertsch C."/>
            <person name="Rego C."/>
            <person name="Larignon P."/>
            <person name="Fontaine F."/>
            <person name="Lebrun M.-H."/>
        </authorList>
    </citation>
    <scope>NUCLEOTIDE SEQUENCE [LARGE SCALE GENOMIC DNA]</scope>
    <source>
        <strain evidence="12 14">F98.1</strain>
    </source>
</reference>
<dbReference type="GO" id="GO:0005524">
    <property type="term" value="F:ATP binding"/>
    <property type="evidence" value="ECO:0007669"/>
    <property type="project" value="UniProtKB-UniRule"/>
</dbReference>
<dbReference type="GO" id="GO:0008865">
    <property type="term" value="F:fructokinase activity"/>
    <property type="evidence" value="ECO:0007669"/>
    <property type="project" value="TreeGrafter"/>
</dbReference>
<feature type="domain" description="Hexokinase C-terminal" evidence="9">
    <location>
        <begin position="261"/>
        <end position="511"/>
    </location>
</feature>
<keyword evidence="7" id="KW-0732">Signal</keyword>
<dbReference type="PANTHER" id="PTHR19443">
    <property type="entry name" value="HEXOKINASE"/>
    <property type="match status" value="1"/>
</dbReference>
<evidence type="ECO:0000256" key="7">
    <source>
        <dbReference type="SAM" id="SignalP"/>
    </source>
</evidence>
<dbReference type="InterPro" id="IPR043129">
    <property type="entry name" value="ATPase_NBD"/>
</dbReference>
<dbReference type="Proteomes" id="UP000034182">
    <property type="component" value="Unassembled WGS sequence"/>
</dbReference>